<dbReference type="Pfam" id="PF25145">
    <property type="entry name" value="NfeD1b_N"/>
    <property type="match status" value="1"/>
</dbReference>
<dbReference type="EMBL" id="JACOOH010000002">
    <property type="protein sequence ID" value="MBC5620570.1"/>
    <property type="molecule type" value="Genomic_DNA"/>
</dbReference>
<dbReference type="Gene3D" id="2.40.50.140">
    <property type="entry name" value="Nucleic acid-binding proteins"/>
    <property type="match status" value="1"/>
</dbReference>
<dbReference type="Pfam" id="PF01957">
    <property type="entry name" value="NfeD"/>
    <property type="match status" value="1"/>
</dbReference>
<dbReference type="InterPro" id="IPR002810">
    <property type="entry name" value="NfeD-like_C"/>
</dbReference>
<dbReference type="Gene3D" id="3.90.226.10">
    <property type="entry name" value="2-enoyl-CoA Hydratase, Chain A, domain 1"/>
    <property type="match status" value="1"/>
</dbReference>
<proteinExistence type="predicted"/>
<dbReference type="RefSeq" id="WP_186975300.1">
    <property type="nucleotide sequence ID" value="NZ_JACOOH010000002.1"/>
</dbReference>
<dbReference type="Pfam" id="PF24961">
    <property type="entry name" value="NfeD_membrane"/>
    <property type="match status" value="1"/>
</dbReference>
<dbReference type="CDD" id="cd07021">
    <property type="entry name" value="Clp_protease_NfeD_like"/>
    <property type="match status" value="1"/>
</dbReference>
<dbReference type="InterPro" id="IPR056739">
    <property type="entry name" value="NfeD_membrane"/>
</dbReference>
<evidence type="ECO:0000256" key="1">
    <source>
        <dbReference type="ARBA" id="ARBA00004141"/>
    </source>
</evidence>
<feature type="transmembrane region" description="Helical" evidence="5">
    <location>
        <begin position="265"/>
        <end position="282"/>
    </location>
</feature>
<keyword evidence="3 5" id="KW-1133">Transmembrane helix</keyword>
<feature type="chain" id="PRO_5047484500" evidence="6">
    <location>
        <begin position="20"/>
        <end position="461"/>
    </location>
</feature>
<organism evidence="10 11">
    <name type="scientific">Butyricimonas hominis</name>
    <dbReference type="NCBI Taxonomy" id="2763032"/>
    <lineage>
        <taxon>Bacteria</taxon>
        <taxon>Pseudomonadati</taxon>
        <taxon>Bacteroidota</taxon>
        <taxon>Bacteroidia</taxon>
        <taxon>Bacteroidales</taxon>
        <taxon>Odoribacteraceae</taxon>
        <taxon>Butyricimonas</taxon>
    </lineage>
</organism>
<feature type="domain" description="NfeD integral membrane" evidence="8">
    <location>
        <begin position="244"/>
        <end position="368"/>
    </location>
</feature>
<keyword evidence="4 5" id="KW-0472">Membrane</keyword>
<dbReference type="InterPro" id="IPR029045">
    <property type="entry name" value="ClpP/crotonase-like_dom_sf"/>
</dbReference>
<sequence>MKRLLLCIGLLFCLLSASATGNKAIVYKVDIKDEIGPGIWRLVKKSFDRATEERADYVLIHMNTYGGMVVYADSLRSLILNYPKPVWVFIDNNAASAGALISIACDKIYMREGANIGAATVVNQTGEAMPDKYQSYMRSMIRATAQAHGKDTVTENGKTVVRWHRDPRIAEAMVDERVAVEGVSDSGKILTFTPHEAMQHGYCEGVAESVPEVIREAGVTDYELREYRPTTMDRLIGFLISPIIQGLLIMVIIGGIYFELQTPGVGFPLVAAVTACLLYFAPLYLEGFANYVEIILFVVGLVLLLLEIFVIPGFGVAGILGILCIVGSLALSGIDNFTFEFLPDFAGAIIRSLFFVISCSLISVVGSIWLSRKLFGSRRLNFALHAEQRVEEGFVGVDMTVKEEVGKEGVTFTDLRPVGKVEIGNDIYDAVSNTGVFIQKGEKVKIIKYQAGQVYVEKLVP</sequence>
<dbReference type="PANTHER" id="PTHR33507:SF3">
    <property type="entry name" value="INNER MEMBRANE PROTEIN YBBJ"/>
    <property type="match status" value="1"/>
</dbReference>
<dbReference type="InterPro" id="IPR052165">
    <property type="entry name" value="Membrane_assoc_protease"/>
</dbReference>
<dbReference type="SUPFAM" id="SSF52096">
    <property type="entry name" value="ClpP/crotonase"/>
    <property type="match status" value="1"/>
</dbReference>
<dbReference type="PANTHER" id="PTHR33507">
    <property type="entry name" value="INNER MEMBRANE PROTEIN YBBJ"/>
    <property type="match status" value="1"/>
</dbReference>
<feature type="transmembrane region" description="Helical" evidence="5">
    <location>
        <begin position="235"/>
        <end position="258"/>
    </location>
</feature>
<protein>
    <submittedName>
        <fullName evidence="10">Nodulation protein NfeD</fullName>
    </submittedName>
</protein>
<keyword evidence="11" id="KW-1185">Reference proteome</keyword>
<evidence type="ECO:0000256" key="2">
    <source>
        <dbReference type="ARBA" id="ARBA00022692"/>
    </source>
</evidence>
<accession>A0ABR7CY14</accession>
<evidence type="ECO:0000256" key="3">
    <source>
        <dbReference type="ARBA" id="ARBA00022989"/>
    </source>
</evidence>
<feature type="transmembrane region" description="Helical" evidence="5">
    <location>
        <begin position="313"/>
        <end position="334"/>
    </location>
</feature>
<keyword evidence="2 5" id="KW-0812">Transmembrane</keyword>
<dbReference type="Proteomes" id="UP000646484">
    <property type="component" value="Unassembled WGS sequence"/>
</dbReference>
<evidence type="ECO:0000259" key="7">
    <source>
        <dbReference type="Pfam" id="PF01957"/>
    </source>
</evidence>
<evidence type="ECO:0000256" key="6">
    <source>
        <dbReference type="SAM" id="SignalP"/>
    </source>
</evidence>
<keyword evidence="6" id="KW-0732">Signal</keyword>
<evidence type="ECO:0000313" key="11">
    <source>
        <dbReference type="Proteomes" id="UP000646484"/>
    </source>
</evidence>
<feature type="transmembrane region" description="Helical" evidence="5">
    <location>
        <begin position="346"/>
        <end position="370"/>
    </location>
</feature>
<feature type="domain" description="NfeD1b N-terminal" evidence="9">
    <location>
        <begin position="26"/>
        <end position="225"/>
    </location>
</feature>
<dbReference type="InterPro" id="IPR012340">
    <property type="entry name" value="NA-bd_OB-fold"/>
</dbReference>
<comment type="caution">
    <text evidence="10">The sequence shown here is derived from an EMBL/GenBank/DDBJ whole genome shotgun (WGS) entry which is preliminary data.</text>
</comment>
<evidence type="ECO:0000259" key="9">
    <source>
        <dbReference type="Pfam" id="PF25145"/>
    </source>
</evidence>
<comment type="subcellular location">
    <subcellularLocation>
        <location evidence="1">Membrane</location>
        <topology evidence="1">Multi-pass membrane protein</topology>
    </subcellularLocation>
</comment>
<reference evidence="10 11" key="1">
    <citation type="submission" date="2020-08" db="EMBL/GenBank/DDBJ databases">
        <title>Genome public.</title>
        <authorList>
            <person name="Liu C."/>
            <person name="Sun Q."/>
        </authorList>
    </citation>
    <scope>NUCLEOTIDE SEQUENCE [LARGE SCALE GENOMIC DNA]</scope>
    <source>
        <strain evidence="10 11">NSJ-56</strain>
    </source>
</reference>
<evidence type="ECO:0000313" key="10">
    <source>
        <dbReference type="EMBL" id="MBC5620570.1"/>
    </source>
</evidence>
<feature type="signal peptide" evidence="6">
    <location>
        <begin position="1"/>
        <end position="19"/>
    </location>
</feature>
<name>A0ABR7CY14_9BACT</name>
<evidence type="ECO:0000256" key="4">
    <source>
        <dbReference type="ARBA" id="ARBA00023136"/>
    </source>
</evidence>
<evidence type="ECO:0000259" key="8">
    <source>
        <dbReference type="Pfam" id="PF24961"/>
    </source>
</evidence>
<feature type="domain" description="NfeD-like C-terminal" evidence="7">
    <location>
        <begin position="403"/>
        <end position="458"/>
    </location>
</feature>
<evidence type="ECO:0000256" key="5">
    <source>
        <dbReference type="SAM" id="Phobius"/>
    </source>
</evidence>
<dbReference type="InterPro" id="IPR056738">
    <property type="entry name" value="NfeD1b_N"/>
</dbReference>
<gene>
    <name evidence="10" type="ORF">H8S64_05615</name>
</gene>